<dbReference type="KEGG" id="tsr:106544859"/>
<evidence type="ECO:0000313" key="11">
    <source>
        <dbReference type="Proteomes" id="UP000504617"/>
    </source>
</evidence>
<feature type="binding site" evidence="6">
    <location>
        <position position="256"/>
    </location>
    <ligand>
        <name>Na(+)</name>
        <dbReference type="ChEBI" id="CHEBI:29101"/>
        <label>1</label>
    </ligand>
</feature>
<comment type="similarity">
    <text evidence="8">Belongs to the sodium:neurotransmitter symporter (SNF) (TC 2.A.22) family.</text>
</comment>
<protein>
    <recommendedName>
        <fullName evidence="8">Transporter</fullName>
    </recommendedName>
</protein>
<dbReference type="OrthoDB" id="6581954at2759"/>
<evidence type="ECO:0000256" key="4">
    <source>
        <dbReference type="ARBA" id="ARBA00022989"/>
    </source>
</evidence>
<dbReference type="InterPro" id="IPR000175">
    <property type="entry name" value="Na/ntran_symport"/>
</dbReference>
<feature type="transmembrane region" description="Helical" evidence="10">
    <location>
        <begin position="250"/>
        <end position="268"/>
    </location>
</feature>
<dbReference type="InterPro" id="IPR037272">
    <property type="entry name" value="SNS_sf"/>
</dbReference>
<dbReference type="AlphaFoldDB" id="A0A6I9Y8D5"/>
<keyword evidence="6" id="KW-0479">Metal-binding</keyword>
<feature type="transmembrane region" description="Helical" evidence="10">
    <location>
        <begin position="280"/>
        <end position="301"/>
    </location>
</feature>
<dbReference type="PROSITE" id="PS00754">
    <property type="entry name" value="NA_NEUROTRAN_SYMP_2"/>
    <property type="match status" value="1"/>
</dbReference>
<keyword evidence="8" id="KW-0769">Symport</keyword>
<feature type="region of interest" description="Disordered" evidence="9">
    <location>
        <begin position="80"/>
        <end position="99"/>
    </location>
</feature>
<evidence type="ECO:0000313" key="12">
    <source>
        <dbReference type="RefSeq" id="XP_013916735.1"/>
    </source>
</evidence>
<organism evidence="11 12">
    <name type="scientific">Thamnophis sirtalis</name>
    <dbReference type="NCBI Taxonomy" id="35019"/>
    <lineage>
        <taxon>Eukaryota</taxon>
        <taxon>Metazoa</taxon>
        <taxon>Chordata</taxon>
        <taxon>Craniata</taxon>
        <taxon>Vertebrata</taxon>
        <taxon>Euteleostomi</taxon>
        <taxon>Lepidosauria</taxon>
        <taxon>Squamata</taxon>
        <taxon>Bifurcata</taxon>
        <taxon>Unidentata</taxon>
        <taxon>Episquamata</taxon>
        <taxon>Toxicofera</taxon>
        <taxon>Serpentes</taxon>
        <taxon>Colubroidea</taxon>
        <taxon>Colubridae</taxon>
        <taxon>Natricinae</taxon>
        <taxon>Thamnophis</taxon>
    </lineage>
</organism>
<keyword evidence="4 10" id="KW-1133">Transmembrane helix</keyword>
<dbReference type="GO" id="GO:0005886">
    <property type="term" value="C:plasma membrane"/>
    <property type="evidence" value="ECO:0007669"/>
    <property type="project" value="TreeGrafter"/>
</dbReference>
<name>A0A6I9Y8D5_9SAUR</name>
<dbReference type="SUPFAM" id="SSF161070">
    <property type="entry name" value="SNF-like"/>
    <property type="match status" value="1"/>
</dbReference>
<evidence type="ECO:0000256" key="5">
    <source>
        <dbReference type="ARBA" id="ARBA00023136"/>
    </source>
</evidence>
<dbReference type="PROSITE" id="PS00610">
    <property type="entry name" value="NA_NEUROTRAN_SYMP_1"/>
    <property type="match status" value="1"/>
</dbReference>
<accession>A0A6I9Y8D5</accession>
<evidence type="ECO:0000256" key="2">
    <source>
        <dbReference type="ARBA" id="ARBA00022448"/>
    </source>
</evidence>
<keyword evidence="2 8" id="KW-0813">Transport</keyword>
<keyword evidence="5 10" id="KW-0472">Membrane</keyword>
<dbReference type="Proteomes" id="UP000504617">
    <property type="component" value="Unplaced"/>
</dbReference>
<dbReference type="PANTHER" id="PTHR11616">
    <property type="entry name" value="SODIUM/CHLORIDE DEPENDENT TRANSPORTER"/>
    <property type="match status" value="1"/>
</dbReference>
<feature type="binding site" evidence="6">
    <location>
        <position position="258"/>
    </location>
    <ligand>
        <name>Na(+)</name>
        <dbReference type="ChEBI" id="CHEBI:29101"/>
        <label>1</label>
    </ligand>
</feature>
<keyword evidence="11" id="KW-1185">Reference proteome</keyword>
<evidence type="ECO:0000256" key="9">
    <source>
        <dbReference type="SAM" id="MobiDB-lite"/>
    </source>
</evidence>
<keyword evidence="3 8" id="KW-0812">Transmembrane</keyword>
<feature type="disulfide bond" evidence="7">
    <location>
        <begin position="361"/>
        <end position="370"/>
    </location>
</feature>
<dbReference type="PROSITE" id="PS50267">
    <property type="entry name" value="NA_NEUROTRAN_SYMP_3"/>
    <property type="match status" value="1"/>
</dbReference>
<dbReference type="GO" id="GO:0089718">
    <property type="term" value="P:amino acid import across plasma membrane"/>
    <property type="evidence" value="ECO:0007669"/>
    <property type="project" value="TreeGrafter"/>
</dbReference>
<comment type="subcellular location">
    <subcellularLocation>
        <location evidence="1">Membrane</location>
        <topology evidence="1">Multi-pass membrane protein</topology>
    </subcellularLocation>
</comment>
<evidence type="ECO:0000256" key="1">
    <source>
        <dbReference type="ARBA" id="ARBA00004141"/>
    </source>
</evidence>
<dbReference type="GO" id="GO:0005283">
    <property type="term" value="F:amino acid:sodium symporter activity"/>
    <property type="evidence" value="ECO:0007669"/>
    <property type="project" value="TreeGrafter"/>
</dbReference>
<evidence type="ECO:0000256" key="8">
    <source>
        <dbReference type="RuleBase" id="RU003732"/>
    </source>
</evidence>
<evidence type="ECO:0000256" key="10">
    <source>
        <dbReference type="SAM" id="Phobius"/>
    </source>
</evidence>
<feature type="transmembrane region" description="Helical" evidence="10">
    <location>
        <begin position="322"/>
        <end position="350"/>
    </location>
</feature>
<dbReference type="GeneID" id="106544859"/>
<dbReference type="GO" id="GO:0046872">
    <property type="term" value="F:metal ion binding"/>
    <property type="evidence" value="ECO:0007669"/>
    <property type="project" value="UniProtKB-KW"/>
</dbReference>
<dbReference type="PRINTS" id="PR00176">
    <property type="entry name" value="NANEUSMPORT"/>
</dbReference>
<gene>
    <name evidence="12" type="primary">SLC6A5</name>
</gene>
<sequence length="427" mass="46602">MVQIRLREHVERMAVPFPILLSQESAEYIVSELRRTDLPQLHENREQYFSDKDHHDYAYPKEMSEQLVQSPEVVAPGPLERAGIHRNSPETEQPQNFQSQVPPQLAKVGTALSGDIQPWPLDEGPPHETERAKIGIGKVASAQGNPPTGKDPADLCTLKNAPCAGNAAPANIVPCKIAPLQSAVGPANQSLGKSLVEPNNTNTGWVNMSHSTVVLGTDGIASVRPGSVTEEDEEGDENKARGNWSSKMDFILSMVGYAVGLGNVWRFPYLAFKNGGGAFLIPYLTMLALAGIPIFLLEVSLGQFASQGPVSVWKAIPAFQGCGIAMLIISVLIAIYYNIILCYTLFYLFASLSPVLPWASCNNPWNTPDCRDKNKLLLDSCIIGDHPTLQIKNSTSCMSAYPNLTMVNYTSHVSNKTFVSGSEEYFK</sequence>
<dbReference type="Pfam" id="PF00209">
    <property type="entry name" value="SNF"/>
    <property type="match status" value="1"/>
</dbReference>
<feature type="binding site" evidence="6">
    <location>
        <position position="259"/>
    </location>
    <ligand>
        <name>Na(+)</name>
        <dbReference type="ChEBI" id="CHEBI:29101"/>
        <label>1</label>
    </ligand>
</feature>
<feature type="binding site" evidence="6">
    <location>
        <position position="263"/>
    </location>
    <ligand>
        <name>Na(+)</name>
        <dbReference type="ChEBI" id="CHEBI:29101"/>
        <label>1</label>
    </ligand>
</feature>
<evidence type="ECO:0000256" key="6">
    <source>
        <dbReference type="PIRSR" id="PIRSR600175-1"/>
    </source>
</evidence>
<dbReference type="CTD" id="9152"/>
<dbReference type="PANTHER" id="PTHR11616:SF241">
    <property type="entry name" value="SODIUM- AND CHLORIDE-DEPENDENT GLYCINE TRANSPORTER 2"/>
    <property type="match status" value="1"/>
</dbReference>
<evidence type="ECO:0000256" key="3">
    <source>
        <dbReference type="ARBA" id="ARBA00022692"/>
    </source>
</evidence>
<reference evidence="12" key="1">
    <citation type="submission" date="2025-08" db="UniProtKB">
        <authorList>
            <consortium name="RefSeq"/>
        </authorList>
    </citation>
    <scope>IDENTIFICATION</scope>
    <source>
        <tissue evidence="12">Skeletal muscle</tissue>
    </source>
</reference>
<dbReference type="RefSeq" id="XP_013916735.1">
    <property type="nucleotide sequence ID" value="XM_014061260.1"/>
</dbReference>
<keyword evidence="7" id="KW-1015">Disulfide bond</keyword>
<proteinExistence type="inferred from homology"/>
<evidence type="ECO:0000256" key="7">
    <source>
        <dbReference type="PIRSR" id="PIRSR600175-2"/>
    </source>
</evidence>
<feature type="compositionally biased region" description="Polar residues" evidence="9">
    <location>
        <begin position="90"/>
        <end position="99"/>
    </location>
</feature>
<keyword evidence="6" id="KW-0915">Sodium</keyword>